<reference evidence="1" key="1">
    <citation type="submission" date="2021-06" db="EMBL/GenBank/DDBJ databases">
        <authorList>
            <person name="Kallberg Y."/>
            <person name="Tangrot J."/>
            <person name="Rosling A."/>
        </authorList>
    </citation>
    <scope>NUCLEOTIDE SEQUENCE</scope>
    <source>
        <strain evidence="1">28 12/20/2015</strain>
    </source>
</reference>
<sequence length="48" mass="5753">IIFAGHIITTLAKDYTYNLAWTFWFVVFLVSTTNKILFTSHFRKRKEI</sequence>
<protein>
    <submittedName>
        <fullName evidence="1">3547_t:CDS:1</fullName>
    </submittedName>
</protein>
<gene>
    <name evidence="1" type="ORF">SPELUC_LOCUS13065</name>
</gene>
<accession>A0ACA9Q051</accession>
<evidence type="ECO:0000313" key="2">
    <source>
        <dbReference type="Proteomes" id="UP000789366"/>
    </source>
</evidence>
<name>A0ACA9Q051_9GLOM</name>
<keyword evidence="2" id="KW-1185">Reference proteome</keyword>
<organism evidence="1 2">
    <name type="scientific">Cetraspora pellucida</name>
    <dbReference type="NCBI Taxonomy" id="1433469"/>
    <lineage>
        <taxon>Eukaryota</taxon>
        <taxon>Fungi</taxon>
        <taxon>Fungi incertae sedis</taxon>
        <taxon>Mucoromycota</taxon>
        <taxon>Glomeromycotina</taxon>
        <taxon>Glomeromycetes</taxon>
        <taxon>Diversisporales</taxon>
        <taxon>Gigasporaceae</taxon>
        <taxon>Cetraspora</taxon>
    </lineage>
</organism>
<proteinExistence type="predicted"/>
<dbReference type="Proteomes" id="UP000789366">
    <property type="component" value="Unassembled WGS sequence"/>
</dbReference>
<comment type="caution">
    <text evidence="1">The sequence shown here is derived from an EMBL/GenBank/DDBJ whole genome shotgun (WGS) entry which is preliminary data.</text>
</comment>
<feature type="non-terminal residue" evidence="1">
    <location>
        <position position="1"/>
    </location>
</feature>
<evidence type="ECO:0000313" key="1">
    <source>
        <dbReference type="EMBL" id="CAG8730329.1"/>
    </source>
</evidence>
<dbReference type="EMBL" id="CAJVPW010033115">
    <property type="protein sequence ID" value="CAG8730329.1"/>
    <property type="molecule type" value="Genomic_DNA"/>
</dbReference>